<dbReference type="EMBL" id="CAADFG010000460">
    <property type="protein sequence ID" value="VFK04788.1"/>
    <property type="molecule type" value="Genomic_DNA"/>
</dbReference>
<proteinExistence type="predicted"/>
<reference evidence="3" key="1">
    <citation type="submission" date="2019-02" db="EMBL/GenBank/DDBJ databases">
        <authorList>
            <person name="Gruber-Vodicka R. H."/>
            <person name="Seah K. B. B."/>
        </authorList>
    </citation>
    <scope>NUCLEOTIDE SEQUENCE</scope>
    <source>
        <strain evidence="3">BECK_SA2B12</strain>
        <strain evidence="2">BECK_SA2B15</strain>
        <strain evidence="1">BECK_SA2B20</strain>
    </source>
</reference>
<protein>
    <submittedName>
        <fullName evidence="3">Uncharacterized protein</fullName>
    </submittedName>
</protein>
<evidence type="ECO:0000313" key="1">
    <source>
        <dbReference type="EMBL" id="VFK04565.1"/>
    </source>
</evidence>
<organism evidence="3">
    <name type="scientific">Candidatus Kentrum eta</name>
    <dbReference type="NCBI Taxonomy" id="2126337"/>
    <lineage>
        <taxon>Bacteria</taxon>
        <taxon>Pseudomonadati</taxon>
        <taxon>Pseudomonadota</taxon>
        <taxon>Gammaproteobacteria</taxon>
        <taxon>Candidatus Kentrum</taxon>
    </lineage>
</organism>
<evidence type="ECO:0000313" key="3">
    <source>
        <dbReference type="EMBL" id="VFK07769.1"/>
    </source>
</evidence>
<accession>A0A450VSL4</accession>
<name>A0A450VSL4_9GAMM</name>
<dbReference type="AlphaFoldDB" id="A0A450VSL4"/>
<sequence length="91" mass="10046">MRCKIIGNSCGKIDAAVPESRLAAYTSEGVILYVLDSTCKCLSFLSERKVMMLTQLALYSELMSCTYKLNPGTVESVHKAQNRVVVCYSTL</sequence>
<dbReference type="EMBL" id="CAADFI010000460">
    <property type="protein sequence ID" value="VFK04565.1"/>
    <property type="molecule type" value="Genomic_DNA"/>
</dbReference>
<evidence type="ECO:0000313" key="2">
    <source>
        <dbReference type="EMBL" id="VFK04788.1"/>
    </source>
</evidence>
<dbReference type="EMBL" id="CAADFJ010000453">
    <property type="protein sequence ID" value="VFK07769.1"/>
    <property type="molecule type" value="Genomic_DNA"/>
</dbReference>
<gene>
    <name evidence="2" type="ORF">BECKH772A_GA0070896_104601</name>
    <name evidence="1" type="ORF">BECKH772B_GA0070898_104601</name>
    <name evidence="3" type="ORF">BECKH772C_GA0070978_104531</name>
</gene>